<gene>
    <name evidence="1" type="ORF">MtrDRAFT_AC149208g23v2</name>
</gene>
<organism evidence="1">
    <name type="scientific">Medicago truncatula</name>
    <name type="common">Barrel medic</name>
    <name type="synonym">Medicago tribuloides</name>
    <dbReference type="NCBI Taxonomy" id="3880"/>
    <lineage>
        <taxon>Eukaryota</taxon>
        <taxon>Viridiplantae</taxon>
        <taxon>Streptophyta</taxon>
        <taxon>Embryophyta</taxon>
        <taxon>Tracheophyta</taxon>
        <taxon>Spermatophyta</taxon>
        <taxon>Magnoliopsida</taxon>
        <taxon>eudicotyledons</taxon>
        <taxon>Gunneridae</taxon>
        <taxon>Pentapetalae</taxon>
        <taxon>rosids</taxon>
        <taxon>fabids</taxon>
        <taxon>Fabales</taxon>
        <taxon>Fabaceae</taxon>
        <taxon>Papilionoideae</taxon>
        <taxon>50 kb inversion clade</taxon>
        <taxon>NPAAA clade</taxon>
        <taxon>Hologalegina</taxon>
        <taxon>IRL clade</taxon>
        <taxon>Trifolieae</taxon>
        <taxon>Medicago</taxon>
    </lineage>
</organism>
<accession>Q2HU77</accession>
<name>Q2HU77_MEDTR</name>
<evidence type="ECO:0000313" key="1">
    <source>
        <dbReference type="EMBL" id="ABD28757.1"/>
    </source>
</evidence>
<proteinExistence type="predicted"/>
<dbReference type="EMBL" id="AC149208">
    <property type="protein sequence ID" value="ABD28757.1"/>
    <property type="molecule type" value="Genomic_DNA"/>
</dbReference>
<reference evidence="1" key="2">
    <citation type="submission" date="2007-03" db="EMBL/GenBank/DDBJ databases">
        <authorList>
            <consortium name="The International Medicago Genome Annotation Group"/>
        </authorList>
    </citation>
    <scope>NUCLEOTIDE SEQUENCE</scope>
</reference>
<sequence length="37" mass="4072">MSPPIPLFVQVHRLLEAKVHRLLEAKVPIGSGSNCHP</sequence>
<reference evidence="1" key="1">
    <citation type="submission" date="2004-10" db="EMBL/GenBank/DDBJ databases">
        <authorList>
            <person name="Town C.D."/>
        </authorList>
    </citation>
    <scope>NUCLEOTIDE SEQUENCE</scope>
</reference>
<dbReference type="AlphaFoldDB" id="Q2HU77"/>
<protein>
    <submittedName>
        <fullName evidence="1">Uncharacterized protein</fullName>
    </submittedName>
</protein>